<dbReference type="PROSITE" id="PS50850">
    <property type="entry name" value="MFS"/>
    <property type="match status" value="1"/>
</dbReference>
<evidence type="ECO:0000256" key="1">
    <source>
        <dbReference type="ARBA" id="ARBA00004651"/>
    </source>
</evidence>
<proteinExistence type="inferred from homology"/>
<evidence type="ECO:0000256" key="2">
    <source>
        <dbReference type="ARBA" id="ARBA00008335"/>
    </source>
</evidence>
<comment type="similarity">
    <text evidence="2">Belongs to the major facilitator superfamily.</text>
</comment>
<feature type="transmembrane region" description="Helical" evidence="8">
    <location>
        <begin position="147"/>
        <end position="168"/>
    </location>
</feature>
<evidence type="ECO:0000256" key="5">
    <source>
        <dbReference type="ARBA" id="ARBA00022692"/>
    </source>
</evidence>
<keyword evidence="3" id="KW-0813">Transport</keyword>
<evidence type="ECO:0000313" key="11">
    <source>
        <dbReference type="Proteomes" id="UP001529245"/>
    </source>
</evidence>
<feature type="transmembrane region" description="Helical" evidence="8">
    <location>
        <begin position="92"/>
        <end position="114"/>
    </location>
</feature>
<dbReference type="PANTHER" id="PTHR43271">
    <property type="entry name" value="BLL2771 PROTEIN"/>
    <property type="match status" value="1"/>
</dbReference>
<keyword evidence="11" id="KW-1185">Reference proteome</keyword>
<dbReference type="Proteomes" id="UP001529245">
    <property type="component" value="Unassembled WGS sequence"/>
</dbReference>
<feature type="domain" description="Major facilitator superfamily (MFS) profile" evidence="9">
    <location>
        <begin position="26"/>
        <end position="296"/>
    </location>
</feature>
<keyword evidence="6 8" id="KW-1133">Transmembrane helix</keyword>
<dbReference type="Pfam" id="PF07690">
    <property type="entry name" value="MFS_1"/>
    <property type="match status" value="1"/>
</dbReference>
<dbReference type="Gene3D" id="1.20.1250.20">
    <property type="entry name" value="MFS general substrate transporter like domains"/>
    <property type="match status" value="1"/>
</dbReference>
<dbReference type="InterPro" id="IPR020846">
    <property type="entry name" value="MFS_dom"/>
</dbReference>
<evidence type="ECO:0000256" key="4">
    <source>
        <dbReference type="ARBA" id="ARBA00022475"/>
    </source>
</evidence>
<keyword evidence="4" id="KW-1003">Cell membrane</keyword>
<dbReference type="CDD" id="cd17324">
    <property type="entry name" value="MFS_NepI_like"/>
    <property type="match status" value="1"/>
</dbReference>
<sequence>MDRVLPSQSPGDHAYIARGTPVYRRVSIAFLAAGLVIFANLYAVQPLIPTFSLAFARSPATASLALSASTFTLALSLPVFASLSDRFGRKPIMIFSLFSSSALQFAIGLVPTFWELVAARALEGFTLAGLPAVAMTYLSEEMDASSLGAAMGLYISGNTLGGLLGRVLISLVADRASWRIGMMAFGAVSLALSGYVAWALPASRHFAPRRDGAREILSRFARAVMRPELDALYLVGGLLMGGFVSLYTYMGFRLARLITSQRPSSDSCSSPISRARSVHRSWAAWRIESDAIACCR</sequence>
<evidence type="ECO:0000259" key="9">
    <source>
        <dbReference type="PROSITE" id="PS50850"/>
    </source>
</evidence>
<evidence type="ECO:0000256" key="6">
    <source>
        <dbReference type="ARBA" id="ARBA00022989"/>
    </source>
</evidence>
<dbReference type="InterPro" id="IPR011701">
    <property type="entry name" value="MFS"/>
</dbReference>
<dbReference type="EMBL" id="JASGCB010000004">
    <property type="protein sequence ID" value="MDI9259388.1"/>
    <property type="molecule type" value="Genomic_DNA"/>
</dbReference>
<evidence type="ECO:0000256" key="8">
    <source>
        <dbReference type="SAM" id="Phobius"/>
    </source>
</evidence>
<accession>A0ABT6XWD0</accession>
<protein>
    <submittedName>
        <fullName evidence="10">MFS transporter</fullName>
    </submittedName>
</protein>
<evidence type="ECO:0000256" key="3">
    <source>
        <dbReference type="ARBA" id="ARBA00022448"/>
    </source>
</evidence>
<comment type="caution">
    <text evidence="10">The sequence shown here is derived from an EMBL/GenBank/DDBJ whole genome shotgun (WGS) entry which is preliminary data.</text>
</comment>
<organism evidence="10 11">
    <name type="scientific">Alicyclobacillus sendaiensis PA2</name>
    <dbReference type="NCBI Taxonomy" id="3029425"/>
    <lineage>
        <taxon>Bacteria</taxon>
        <taxon>Bacillati</taxon>
        <taxon>Bacillota</taxon>
        <taxon>Bacilli</taxon>
        <taxon>Bacillales</taxon>
        <taxon>Alicyclobacillaceae</taxon>
        <taxon>Alicyclobacillus</taxon>
    </lineage>
</organism>
<feature type="transmembrane region" description="Helical" evidence="8">
    <location>
        <begin position="180"/>
        <end position="200"/>
    </location>
</feature>
<dbReference type="InterPro" id="IPR036259">
    <property type="entry name" value="MFS_trans_sf"/>
</dbReference>
<feature type="transmembrane region" description="Helical" evidence="8">
    <location>
        <begin position="60"/>
        <end position="80"/>
    </location>
</feature>
<evidence type="ECO:0000313" key="10">
    <source>
        <dbReference type="EMBL" id="MDI9259388.1"/>
    </source>
</evidence>
<reference evidence="10 11" key="1">
    <citation type="submission" date="2023-04" db="EMBL/GenBank/DDBJ databases">
        <title>A. sendaiensis sub sp. chiapanensis a novel subspecie with specific adaptation in bacterial cell wall isolated from an active volcano.</title>
        <authorList>
            <person name="Alvarez Gutierrez P.E."/>
            <person name="Ortiz Cortes L.Y."/>
        </authorList>
    </citation>
    <scope>NUCLEOTIDE SEQUENCE [LARGE SCALE GENOMIC DNA]</scope>
    <source>
        <strain evidence="10 11">PA2</strain>
    </source>
</reference>
<dbReference type="SUPFAM" id="SSF103473">
    <property type="entry name" value="MFS general substrate transporter"/>
    <property type="match status" value="1"/>
</dbReference>
<gene>
    <name evidence="10" type="ORF">QID03_04240</name>
</gene>
<feature type="transmembrane region" description="Helical" evidence="8">
    <location>
        <begin position="28"/>
        <end position="48"/>
    </location>
</feature>
<comment type="subcellular location">
    <subcellularLocation>
        <location evidence="1">Cell membrane</location>
        <topology evidence="1">Multi-pass membrane protein</topology>
    </subcellularLocation>
</comment>
<keyword evidence="5 8" id="KW-0812">Transmembrane</keyword>
<name>A0ABT6XWD0_ALISE</name>
<feature type="transmembrane region" description="Helical" evidence="8">
    <location>
        <begin position="231"/>
        <end position="252"/>
    </location>
</feature>
<evidence type="ECO:0000256" key="7">
    <source>
        <dbReference type="ARBA" id="ARBA00023136"/>
    </source>
</evidence>
<dbReference type="PANTHER" id="PTHR43271:SF1">
    <property type="entry name" value="INNER MEMBRANE TRANSPORT PROTEIN YNFM"/>
    <property type="match status" value="1"/>
</dbReference>
<dbReference type="RefSeq" id="WP_283202938.1">
    <property type="nucleotide sequence ID" value="NZ_JASGCB010000004.1"/>
</dbReference>
<keyword evidence="7 8" id="KW-0472">Membrane</keyword>